<dbReference type="AlphaFoldDB" id="A0A333VFU7"/>
<evidence type="ECO:0000313" key="2">
    <source>
        <dbReference type="Proteomes" id="UP000252694"/>
    </source>
</evidence>
<protein>
    <submittedName>
        <fullName evidence="1">Uncharacterized protein</fullName>
    </submittedName>
</protein>
<dbReference type="Proteomes" id="UP000252694">
    <property type="component" value="Unassembled WGS sequence"/>
</dbReference>
<dbReference type="RefSeq" id="WP_262933871.1">
    <property type="nucleotide sequence ID" value="NZ_CAXNZC010000015.1"/>
</dbReference>
<reference evidence="1 2" key="1">
    <citation type="submission" date="2018-07" db="EMBL/GenBank/DDBJ databases">
        <authorList>
            <consortium name="Pathogen Informatics"/>
        </authorList>
    </citation>
    <scope>NUCLEOTIDE SEQUENCE [LARGE SCALE GENOMIC DNA]</scope>
    <source>
        <strain evidence="1 2">4300STDY7045823</strain>
    </source>
</reference>
<dbReference type="EMBL" id="UFMQ01000003">
    <property type="protein sequence ID" value="SST19926.1"/>
    <property type="molecule type" value="Genomic_DNA"/>
</dbReference>
<evidence type="ECO:0000313" key="1">
    <source>
        <dbReference type="EMBL" id="SST19926.1"/>
    </source>
</evidence>
<name>A0A333VFU7_ACIBA</name>
<proteinExistence type="predicted"/>
<organism evidence="1 2">
    <name type="scientific">Acinetobacter baumannii</name>
    <dbReference type="NCBI Taxonomy" id="470"/>
    <lineage>
        <taxon>Bacteria</taxon>
        <taxon>Pseudomonadati</taxon>
        <taxon>Pseudomonadota</taxon>
        <taxon>Gammaproteobacteria</taxon>
        <taxon>Moraxellales</taxon>
        <taxon>Moraxellaceae</taxon>
        <taxon>Acinetobacter</taxon>
        <taxon>Acinetobacter calcoaceticus/baumannii complex</taxon>
    </lineage>
</organism>
<sequence length="92" mass="10387">MVNVMNAHPEIIEVSRLQNLIKDSVKALLPLSNEQDTVVTDGGNWIHLRYVGRGTEQIQLELGDQFSIKTKIAYLSETLKRLAEIRNELRGG</sequence>
<accession>A0A333VFU7</accession>
<gene>
    <name evidence="1" type="ORF">SAMEA104305318_01105</name>
</gene>